<evidence type="ECO:0000313" key="10">
    <source>
        <dbReference type="Proteomes" id="UP000799757"/>
    </source>
</evidence>
<gene>
    <name evidence="9" type="ORF">K505DRAFT_356005</name>
</gene>
<dbReference type="Pfam" id="PF01679">
    <property type="entry name" value="Pmp3"/>
    <property type="match status" value="1"/>
</dbReference>
<organism evidence="9 10">
    <name type="scientific">Melanomma pulvis-pyrius CBS 109.77</name>
    <dbReference type="NCBI Taxonomy" id="1314802"/>
    <lineage>
        <taxon>Eukaryota</taxon>
        <taxon>Fungi</taxon>
        <taxon>Dikarya</taxon>
        <taxon>Ascomycota</taxon>
        <taxon>Pezizomycotina</taxon>
        <taxon>Dothideomycetes</taxon>
        <taxon>Pleosporomycetidae</taxon>
        <taxon>Pleosporales</taxon>
        <taxon>Melanommataceae</taxon>
        <taxon>Melanomma</taxon>
    </lineage>
</organism>
<name>A0A6A6XWW8_9PLEO</name>
<proteinExistence type="inferred from homology"/>
<evidence type="ECO:0000256" key="3">
    <source>
        <dbReference type="ARBA" id="ARBA00022692"/>
    </source>
</evidence>
<evidence type="ECO:0000256" key="5">
    <source>
        <dbReference type="ARBA" id="ARBA00023136"/>
    </source>
</evidence>
<feature type="region of interest" description="Disordered" evidence="6">
    <location>
        <begin position="83"/>
        <end position="164"/>
    </location>
</feature>
<feature type="compositionally biased region" description="Basic and acidic residues" evidence="6">
    <location>
        <begin position="155"/>
        <end position="164"/>
    </location>
</feature>
<dbReference type="AlphaFoldDB" id="A0A6A6XWW8"/>
<dbReference type="PROSITE" id="PS01309">
    <property type="entry name" value="UPF0057"/>
    <property type="match status" value="1"/>
</dbReference>
<feature type="compositionally biased region" description="Polar residues" evidence="6">
    <location>
        <begin position="87"/>
        <end position="110"/>
    </location>
</feature>
<sequence>MCSTDCFLMLLALLFPPVAVWIKRGICSADSLINIALCCLGVLPGLLHAWYIILKYPDPYEYEHLHNEENGNGGSRTYVVVPGRGNGQQTNYGTVGSQPSGGQFHGQQTGVLPFPQAKTNAHSAAPQNGVAGQELGGEGSSEQPAGPPPTYADVIKGDNKVQGP</sequence>
<dbReference type="GO" id="GO:0016020">
    <property type="term" value="C:membrane"/>
    <property type="evidence" value="ECO:0007669"/>
    <property type="project" value="UniProtKB-SubCell"/>
</dbReference>
<keyword evidence="3 7" id="KW-0812">Transmembrane</keyword>
<dbReference type="OrthoDB" id="2802411at2759"/>
<evidence type="ECO:0000256" key="2">
    <source>
        <dbReference type="ARBA" id="ARBA00009530"/>
    </source>
</evidence>
<comment type="similarity">
    <text evidence="2">Belongs to the UPF0057 (PMP3) family.</text>
</comment>
<keyword evidence="10" id="KW-1185">Reference proteome</keyword>
<evidence type="ECO:0000256" key="6">
    <source>
        <dbReference type="SAM" id="MobiDB-lite"/>
    </source>
</evidence>
<feature type="compositionally biased region" description="Polar residues" evidence="6">
    <location>
        <begin position="117"/>
        <end position="126"/>
    </location>
</feature>
<protein>
    <submittedName>
        <fullName evidence="9">UPF0057-domain-containing protein</fullName>
    </submittedName>
</protein>
<feature type="signal peptide" evidence="8">
    <location>
        <begin position="1"/>
        <end position="21"/>
    </location>
</feature>
<dbReference type="EMBL" id="MU001753">
    <property type="protein sequence ID" value="KAF2800097.1"/>
    <property type="molecule type" value="Genomic_DNA"/>
</dbReference>
<evidence type="ECO:0000256" key="4">
    <source>
        <dbReference type="ARBA" id="ARBA00022989"/>
    </source>
</evidence>
<dbReference type="PANTHER" id="PTHR21659:SF57">
    <property type="entry name" value="PLASMA MEMBRANE PROTEOLIPID 31"/>
    <property type="match status" value="1"/>
</dbReference>
<dbReference type="Proteomes" id="UP000799757">
    <property type="component" value="Unassembled WGS sequence"/>
</dbReference>
<dbReference type="PANTHER" id="PTHR21659">
    <property type="entry name" value="HYDROPHOBIC PROTEIN RCI2 LOW TEMPERATURE AND SALT RESPONSIVE PROTEIN LTI6 -RELATED"/>
    <property type="match status" value="1"/>
</dbReference>
<evidence type="ECO:0000256" key="1">
    <source>
        <dbReference type="ARBA" id="ARBA00004370"/>
    </source>
</evidence>
<comment type="subcellular location">
    <subcellularLocation>
        <location evidence="1">Membrane</location>
    </subcellularLocation>
</comment>
<evidence type="ECO:0000256" key="7">
    <source>
        <dbReference type="SAM" id="Phobius"/>
    </source>
</evidence>
<keyword evidence="8" id="KW-0732">Signal</keyword>
<keyword evidence="5 7" id="KW-0472">Membrane</keyword>
<evidence type="ECO:0000256" key="8">
    <source>
        <dbReference type="SAM" id="SignalP"/>
    </source>
</evidence>
<feature type="chain" id="PRO_5025657463" evidence="8">
    <location>
        <begin position="22"/>
        <end position="164"/>
    </location>
</feature>
<feature type="transmembrane region" description="Helical" evidence="7">
    <location>
        <begin position="32"/>
        <end position="54"/>
    </location>
</feature>
<accession>A0A6A6XWW8</accession>
<evidence type="ECO:0000313" key="9">
    <source>
        <dbReference type="EMBL" id="KAF2800097.1"/>
    </source>
</evidence>
<keyword evidence="4 7" id="KW-1133">Transmembrane helix</keyword>
<reference evidence="9" key="1">
    <citation type="journal article" date="2020" name="Stud. Mycol.">
        <title>101 Dothideomycetes genomes: a test case for predicting lifestyles and emergence of pathogens.</title>
        <authorList>
            <person name="Haridas S."/>
            <person name="Albert R."/>
            <person name="Binder M."/>
            <person name="Bloem J."/>
            <person name="Labutti K."/>
            <person name="Salamov A."/>
            <person name="Andreopoulos B."/>
            <person name="Baker S."/>
            <person name="Barry K."/>
            <person name="Bills G."/>
            <person name="Bluhm B."/>
            <person name="Cannon C."/>
            <person name="Castanera R."/>
            <person name="Culley D."/>
            <person name="Daum C."/>
            <person name="Ezra D."/>
            <person name="Gonzalez J."/>
            <person name="Henrissat B."/>
            <person name="Kuo A."/>
            <person name="Liang C."/>
            <person name="Lipzen A."/>
            <person name="Lutzoni F."/>
            <person name="Magnuson J."/>
            <person name="Mondo S."/>
            <person name="Nolan M."/>
            <person name="Ohm R."/>
            <person name="Pangilinan J."/>
            <person name="Park H.-J."/>
            <person name="Ramirez L."/>
            <person name="Alfaro M."/>
            <person name="Sun H."/>
            <person name="Tritt A."/>
            <person name="Yoshinaga Y."/>
            <person name="Zwiers L.-H."/>
            <person name="Turgeon B."/>
            <person name="Goodwin S."/>
            <person name="Spatafora J."/>
            <person name="Crous P."/>
            <person name="Grigoriev I."/>
        </authorList>
    </citation>
    <scope>NUCLEOTIDE SEQUENCE</scope>
    <source>
        <strain evidence="9">CBS 109.77</strain>
    </source>
</reference>
<dbReference type="InterPro" id="IPR000612">
    <property type="entry name" value="PMP3"/>
</dbReference>